<comment type="caution">
    <text evidence="2">The sequence shown here is derived from an EMBL/GenBank/DDBJ whole genome shotgun (WGS) entry which is preliminary data.</text>
</comment>
<evidence type="ECO:0000256" key="1">
    <source>
        <dbReference type="SAM" id="Phobius"/>
    </source>
</evidence>
<keyword evidence="1" id="KW-0472">Membrane</keyword>
<name>A0AAV2I439_LYMST</name>
<accession>A0AAV2I439</accession>
<feature type="transmembrane region" description="Helical" evidence="1">
    <location>
        <begin position="40"/>
        <end position="59"/>
    </location>
</feature>
<keyword evidence="3" id="KW-1185">Reference proteome</keyword>
<protein>
    <submittedName>
        <fullName evidence="2">Uncharacterized protein</fullName>
    </submittedName>
</protein>
<dbReference type="EMBL" id="CAXITT010000430">
    <property type="protein sequence ID" value="CAL1541411.1"/>
    <property type="molecule type" value="Genomic_DNA"/>
</dbReference>
<organism evidence="2 3">
    <name type="scientific">Lymnaea stagnalis</name>
    <name type="common">Great pond snail</name>
    <name type="synonym">Helix stagnalis</name>
    <dbReference type="NCBI Taxonomy" id="6523"/>
    <lineage>
        <taxon>Eukaryota</taxon>
        <taxon>Metazoa</taxon>
        <taxon>Spiralia</taxon>
        <taxon>Lophotrochozoa</taxon>
        <taxon>Mollusca</taxon>
        <taxon>Gastropoda</taxon>
        <taxon>Heterobranchia</taxon>
        <taxon>Euthyneura</taxon>
        <taxon>Panpulmonata</taxon>
        <taxon>Hygrophila</taxon>
        <taxon>Lymnaeoidea</taxon>
        <taxon>Lymnaeidae</taxon>
        <taxon>Lymnaea</taxon>
    </lineage>
</organism>
<reference evidence="2 3" key="1">
    <citation type="submission" date="2024-04" db="EMBL/GenBank/DDBJ databases">
        <authorList>
            <consortium name="Genoscope - CEA"/>
            <person name="William W."/>
        </authorList>
    </citation>
    <scope>NUCLEOTIDE SEQUENCE [LARGE SCALE GENOMIC DNA]</scope>
</reference>
<feature type="non-terminal residue" evidence="2">
    <location>
        <position position="1"/>
    </location>
</feature>
<proteinExistence type="predicted"/>
<evidence type="ECO:0000313" key="3">
    <source>
        <dbReference type="Proteomes" id="UP001497497"/>
    </source>
</evidence>
<evidence type="ECO:0000313" key="2">
    <source>
        <dbReference type="EMBL" id="CAL1541411.1"/>
    </source>
</evidence>
<dbReference type="AlphaFoldDB" id="A0AAV2I439"/>
<gene>
    <name evidence="2" type="ORF">GSLYS_00015017001</name>
</gene>
<sequence>AYQIKHGHLSHSSHVRTNSICVPTNHTSFLEWSKKHTCLFQLYLIEVFSTAHLFILVVFDQGVLKAHLFILVVFDQGDSTAHLFILVVFDQGAINSKLPHTRIPWCQFCFKFLFTAVMTMEKVTKLKFQFF</sequence>
<keyword evidence="1" id="KW-0812">Transmembrane</keyword>
<keyword evidence="1" id="KW-1133">Transmembrane helix</keyword>
<dbReference type="Proteomes" id="UP001497497">
    <property type="component" value="Unassembled WGS sequence"/>
</dbReference>